<proteinExistence type="predicted"/>
<organism evidence="1 2">
    <name type="scientific">Chryseolinea serpens</name>
    <dbReference type="NCBI Taxonomy" id="947013"/>
    <lineage>
        <taxon>Bacteria</taxon>
        <taxon>Pseudomonadati</taxon>
        <taxon>Bacteroidota</taxon>
        <taxon>Cytophagia</taxon>
        <taxon>Cytophagales</taxon>
        <taxon>Fulvivirgaceae</taxon>
        <taxon>Chryseolinea</taxon>
    </lineage>
</organism>
<evidence type="ECO:0000313" key="2">
    <source>
        <dbReference type="Proteomes" id="UP000184212"/>
    </source>
</evidence>
<sequence>MFMLLTGLTFCTTEKATVKLSPQQADNIRVAIMNWMECEECNAGELDTLVRHGNQVVGSLDAILADGPSSARRETYESHLRDVYREMVEYQKSHPQDKTAGSEDDYVNTYMQNYLALYQTRAATALSAIGGKDARAALEKAEKRELRPDVKAVVQESLKKIKN</sequence>
<dbReference type="Proteomes" id="UP000184212">
    <property type="component" value="Unassembled WGS sequence"/>
</dbReference>
<dbReference type="EMBL" id="FQWQ01000001">
    <property type="protein sequence ID" value="SHG49079.1"/>
    <property type="molecule type" value="Genomic_DNA"/>
</dbReference>
<reference evidence="1 2" key="1">
    <citation type="submission" date="2016-11" db="EMBL/GenBank/DDBJ databases">
        <authorList>
            <person name="Jaros S."/>
            <person name="Januszkiewicz K."/>
            <person name="Wedrychowicz H."/>
        </authorList>
    </citation>
    <scope>NUCLEOTIDE SEQUENCE [LARGE SCALE GENOMIC DNA]</scope>
    <source>
        <strain evidence="1 2">DSM 24574</strain>
    </source>
</reference>
<evidence type="ECO:0000313" key="1">
    <source>
        <dbReference type="EMBL" id="SHG49079.1"/>
    </source>
</evidence>
<accession>A0A1M5K9A7</accession>
<gene>
    <name evidence="1" type="ORF">SAMN04488109_0500</name>
</gene>
<dbReference type="AlphaFoldDB" id="A0A1M5K9A7"/>
<name>A0A1M5K9A7_9BACT</name>
<protein>
    <submittedName>
        <fullName evidence="1">Uncharacterized protein</fullName>
    </submittedName>
</protein>
<dbReference type="STRING" id="947013.SAMN04488109_0500"/>
<keyword evidence="2" id="KW-1185">Reference proteome</keyword>